<dbReference type="InterPro" id="IPR050177">
    <property type="entry name" value="Lipid_A_modif_metabolic_enz"/>
</dbReference>
<evidence type="ECO:0000259" key="2">
    <source>
        <dbReference type="Pfam" id="PF14667"/>
    </source>
</evidence>
<dbReference type="InterPro" id="IPR036291">
    <property type="entry name" value="NAD(P)-bd_dom_sf"/>
</dbReference>
<dbReference type="Pfam" id="PF01370">
    <property type="entry name" value="Epimerase"/>
    <property type="match status" value="1"/>
</dbReference>
<dbReference type="Gene3D" id="2.60.120.10">
    <property type="entry name" value="Jelly Rolls"/>
    <property type="match status" value="1"/>
</dbReference>
<feature type="domain" description="NAD-dependent epimerase/dehydratase" evidence="1">
    <location>
        <begin position="7"/>
        <end position="190"/>
    </location>
</feature>
<evidence type="ECO:0000313" key="4">
    <source>
        <dbReference type="Proteomes" id="UP000659630"/>
    </source>
</evidence>
<dbReference type="PANTHER" id="PTHR43245">
    <property type="entry name" value="BIFUNCTIONAL POLYMYXIN RESISTANCE PROTEIN ARNA"/>
    <property type="match status" value="1"/>
</dbReference>
<organism evidence="3 4">
    <name type="scientific">Anaerofilum hominis</name>
    <dbReference type="NCBI Taxonomy" id="2763016"/>
    <lineage>
        <taxon>Bacteria</taxon>
        <taxon>Bacillati</taxon>
        <taxon>Bacillota</taxon>
        <taxon>Clostridia</taxon>
        <taxon>Eubacteriales</taxon>
        <taxon>Oscillospiraceae</taxon>
        <taxon>Anaerofilum</taxon>
    </lineage>
</organism>
<sequence length="380" mass="41677">MQKGDPILVTGADGFVGRNLVLALQNRGYTNVLRFDRGNTDAELAAFCAQARFVFHLAGVNRPRDPSEFYDGNSDLTARLCALLAGAGGRCPVLMTSSIQVGNGSDYGNSKALAEQQLVRYSHDTGAPVHLTRMPGVFGKWCRPNYNSVVATFCHNIAAGLPVQVRDPAFSLPLVYIDDVVDALVGVLEGRSLPDPERPGYFAIAPVHETTLSWLADTIRSFADSRGTLQVPDLSDPLTKKLYSTYLSYLEPESGFKYPLKTHADARGSFTEFLRSPDRGQVSVNVSRPGIVKGNHWHDTKNEKFLVVSGRACIRFRRADGGPVYEYHVCGEKLEVVDIPTGYTHSIENEGEGDLVTVMWANECFDPDHPDTWPLPVTGD</sequence>
<name>A0A923KVT2_9FIRM</name>
<protein>
    <submittedName>
        <fullName evidence="3">SDR family oxidoreductase</fullName>
    </submittedName>
</protein>
<reference evidence="3" key="1">
    <citation type="submission" date="2020-08" db="EMBL/GenBank/DDBJ databases">
        <title>Genome public.</title>
        <authorList>
            <person name="Liu C."/>
            <person name="Sun Q."/>
        </authorList>
    </citation>
    <scope>NUCLEOTIDE SEQUENCE</scope>
    <source>
        <strain evidence="3">BX8</strain>
    </source>
</reference>
<dbReference type="Proteomes" id="UP000659630">
    <property type="component" value="Unassembled WGS sequence"/>
</dbReference>
<accession>A0A923KVT2</accession>
<dbReference type="InterPro" id="IPR011051">
    <property type="entry name" value="RmlC_Cupin_sf"/>
</dbReference>
<evidence type="ECO:0000259" key="1">
    <source>
        <dbReference type="Pfam" id="PF01370"/>
    </source>
</evidence>
<dbReference type="AlphaFoldDB" id="A0A923KVT2"/>
<dbReference type="SUPFAM" id="SSF51735">
    <property type="entry name" value="NAD(P)-binding Rossmann-fold domains"/>
    <property type="match status" value="1"/>
</dbReference>
<dbReference type="Gene3D" id="3.40.50.720">
    <property type="entry name" value="NAD(P)-binding Rossmann-like Domain"/>
    <property type="match status" value="1"/>
</dbReference>
<proteinExistence type="predicted"/>
<dbReference type="Pfam" id="PF14667">
    <property type="entry name" value="Polysacc_synt_C"/>
    <property type="match status" value="1"/>
</dbReference>
<dbReference type="EMBL" id="JACONZ010000002">
    <property type="protein sequence ID" value="MBC5581136.1"/>
    <property type="molecule type" value="Genomic_DNA"/>
</dbReference>
<dbReference type="InterPro" id="IPR001509">
    <property type="entry name" value="Epimerase_deHydtase"/>
</dbReference>
<feature type="domain" description="Capsular polysaccharide assembling protein CapF C-terminal" evidence="2">
    <location>
        <begin position="263"/>
        <end position="373"/>
    </location>
</feature>
<gene>
    <name evidence="3" type="ORF">H8S23_06420</name>
</gene>
<dbReference type="InterPro" id="IPR029303">
    <property type="entry name" value="CapF_C"/>
</dbReference>
<keyword evidence="4" id="KW-1185">Reference proteome</keyword>
<dbReference type="InterPro" id="IPR014710">
    <property type="entry name" value="RmlC-like_jellyroll"/>
</dbReference>
<dbReference type="SUPFAM" id="SSF51182">
    <property type="entry name" value="RmlC-like cupins"/>
    <property type="match status" value="1"/>
</dbReference>
<dbReference type="CDD" id="cd07007">
    <property type="entry name" value="cupin_CapF-like_C"/>
    <property type="match status" value="1"/>
</dbReference>
<comment type="caution">
    <text evidence="3">The sequence shown here is derived from an EMBL/GenBank/DDBJ whole genome shotgun (WGS) entry which is preliminary data.</text>
</comment>
<evidence type="ECO:0000313" key="3">
    <source>
        <dbReference type="EMBL" id="MBC5581136.1"/>
    </source>
</evidence>
<dbReference type="PANTHER" id="PTHR43245:SF55">
    <property type="entry name" value="NAD(P)-BINDING DOMAIN-CONTAINING PROTEIN"/>
    <property type="match status" value="1"/>
</dbReference>